<proteinExistence type="predicted"/>
<dbReference type="Pfam" id="PF08843">
    <property type="entry name" value="AbiEii"/>
    <property type="match status" value="1"/>
</dbReference>
<dbReference type="EMBL" id="CAFBOM010000156">
    <property type="protein sequence ID" value="CAB4990620.1"/>
    <property type="molecule type" value="Genomic_DNA"/>
</dbReference>
<evidence type="ECO:0000313" key="2">
    <source>
        <dbReference type="EMBL" id="CAB4990620.1"/>
    </source>
</evidence>
<organism evidence="2">
    <name type="scientific">freshwater metagenome</name>
    <dbReference type="NCBI Taxonomy" id="449393"/>
    <lineage>
        <taxon>unclassified sequences</taxon>
        <taxon>metagenomes</taxon>
        <taxon>ecological metagenomes</taxon>
    </lineage>
</organism>
<dbReference type="InterPro" id="IPR014942">
    <property type="entry name" value="AbiEii"/>
</dbReference>
<gene>
    <name evidence="2" type="ORF">UFOPK3957_00985</name>
</gene>
<sequence length="322" mass="35249">MAHGVMMSQLRQEPLVLAEWSSVIANSTGIPVEHVVKDFWITESLRVMASTASENRVHLVFKGGTSLSKGYQIISRFSEDIDLLCLAEGGGNAVHSAMRRLHESVAGQLGVEPLVDTDKSMTGEFRPAEYVYPGQALLEGEAPGRIRVELSTWGGSIPSEVRTLRSLIAEHADAAGLEGAYEESEAFEIMVLRPERTLVEKLAILHDAASATDERRQRKTARHYYDIWCLLGRAELRSALAGHGTLALANEVYKHNTATKSRAAQKRPPGGFAASRAFSSGGPAASRDEYSRRVVGRLIWPGHPQPTFDECLARVQEYAAIL</sequence>
<evidence type="ECO:0000256" key="1">
    <source>
        <dbReference type="SAM" id="MobiDB-lite"/>
    </source>
</evidence>
<accession>A0A6J7NB06</accession>
<dbReference type="Gene3D" id="3.10.450.620">
    <property type="entry name" value="JHP933, nucleotidyltransferase-like core domain"/>
    <property type="match status" value="1"/>
</dbReference>
<name>A0A6J7NB06_9ZZZZ</name>
<reference evidence="2" key="1">
    <citation type="submission" date="2020-05" db="EMBL/GenBank/DDBJ databases">
        <authorList>
            <person name="Chiriac C."/>
            <person name="Salcher M."/>
            <person name="Ghai R."/>
            <person name="Kavagutti S V."/>
        </authorList>
    </citation>
    <scope>NUCLEOTIDE SEQUENCE</scope>
</reference>
<dbReference type="AlphaFoldDB" id="A0A6J7NB06"/>
<protein>
    <submittedName>
        <fullName evidence="2">Unannotated protein</fullName>
    </submittedName>
</protein>
<feature type="region of interest" description="Disordered" evidence="1">
    <location>
        <begin position="259"/>
        <end position="286"/>
    </location>
</feature>